<accession>A0A6V8L8R6</accession>
<organism evidence="1 2">
    <name type="scientific">Phytohabitans rumicis</name>
    <dbReference type="NCBI Taxonomy" id="1076125"/>
    <lineage>
        <taxon>Bacteria</taxon>
        <taxon>Bacillati</taxon>
        <taxon>Actinomycetota</taxon>
        <taxon>Actinomycetes</taxon>
        <taxon>Micromonosporales</taxon>
        <taxon>Micromonosporaceae</taxon>
    </lineage>
</organism>
<proteinExistence type="predicted"/>
<name>A0A6V8L8R6_9ACTN</name>
<comment type="caution">
    <text evidence="1">The sequence shown here is derived from an EMBL/GenBank/DDBJ whole genome shotgun (WGS) entry which is preliminary data.</text>
</comment>
<dbReference type="Proteomes" id="UP000482960">
    <property type="component" value="Unassembled WGS sequence"/>
</dbReference>
<reference evidence="1 2" key="1">
    <citation type="submission" date="2020-03" db="EMBL/GenBank/DDBJ databases">
        <title>Whole genome shotgun sequence of Phytohabitans rumicis NBRC 108638.</title>
        <authorList>
            <person name="Komaki H."/>
            <person name="Tamura T."/>
        </authorList>
    </citation>
    <scope>NUCLEOTIDE SEQUENCE [LARGE SCALE GENOMIC DNA]</scope>
    <source>
        <strain evidence="1 2">NBRC 108638</strain>
    </source>
</reference>
<sequence>MVAFRVRVTAERSVFKLSQDQDAATRARVAADAPPALARLMEDV</sequence>
<protein>
    <submittedName>
        <fullName evidence="1">Uncharacterized protein</fullName>
    </submittedName>
</protein>
<evidence type="ECO:0000313" key="1">
    <source>
        <dbReference type="EMBL" id="GFJ91980.1"/>
    </source>
</evidence>
<dbReference type="RefSeq" id="WP_281368975.1">
    <property type="nucleotide sequence ID" value="NZ_BLPG01000001.1"/>
</dbReference>
<dbReference type="AlphaFoldDB" id="A0A6V8L8R6"/>
<dbReference type="EMBL" id="BLPG01000001">
    <property type="protein sequence ID" value="GFJ91980.1"/>
    <property type="molecule type" value="Genomic_DNA"/>
</dbReference>
<keyword evidence="2" id="KW-1185">Reference proteome</keyword>
<evidence type="ECO:0000313" key="2">
    <source>
        <dbReference type="Proteomes" id="UP000482960"/>
    </source>
</evidence>
<gene>
    <name evidence="1" type="ORF">Prum_056220</name>
</gene>
<reference evidence="1 2" key="2">
    <citation type="submission" date="2020-03" db="EMBL/GenBank/DDBJ databases">
        <authorList>
            <person name="Ichikawa N."/>
            <person name="Kimura A."/>
            <person name="Kitahashi Y."/>
            <person name="Uohara A."/>
        </authorList>
    </citation>
    <scope>NUCLEOTIDE SEQUENCE [LARGE SCALE GENOMIC DNA]</scope>
    <source>
        <strain evidence="1 2">NBRC 108638</strain>
    </source>
</reference>